<gene>
    <name evidence="2" type="ORF">AUJ95_03105</name>
</gene>
<dbReference type="AlphaFoldDB" id="A0A1J5DZN5"/>
<dbReference type="GO" id="GO:0016779">
    <property type="term" value="F:nucleotidyltransferase activity"/>
    <property type="evidence" value="ECO:0007669"/>
    <property type="project" value="TreeGrafter"/>
</dbReference>
<dbReference type="EMBL" id="MNYI01000076">
    <property type="protein sequence ID" value="OIP41569.1"/>
    <property type="molecule type" value="Genomic_DNA"/>
</dbReference>
<dbReference type="InterPro" id="IPR045886">
    <property type="entry name" value="ThiF/MoeB/HesA"/>
</dbReference>
<dbReference type="GO" id="GO:0004792">
    <property type="term" value="F:thiosulfate-cyanide sulfurtransferase activity"/>
    <property type="evidence" value="ECO:0007669"/>
    <property type="project" value="TreeGrafter"/>
</dbReference>
<dbReference type="SUPFAM" id="SSF69572">
    <property type="entry name" value="Activating enzymes of the ubiquitin-like proteins"/>
    <property type="match status" value="1"/>
</dbReference>
<dbReference type="PANTHER" id="PTHR10953:SF102">
    <property type="entry name" value="ADENYLYLTRANSFERASE AND SULFURTRANSFERASE MOCS3"/>
    <property type="match status" value="1"/>
</dbReference>
<accession>A0A1J5DZN5</accession>
<dbReference type="CDD" id="cd00757">
    <property type="entry name" value="ThiF_MoeB_HesA_family"/>
    <property type="match status" value="1"/>
</dbReference>
<sequence>MEEKIVVQDVEKERYASFSFIPWWDQEKIKKSRVMVVGAGALGNEVLKNLALIGIGNIFLIDYDKIVNADLTRSVLYRQEDEGKDKAAIATERIRQINPDVLIQYISGDVIWDIGLGLFRQMDVIIGCVDNREARLFINQACWKVNKPWIDGGIDVLNGVVSVFIPGQGACYECTLTDMDYKILGAKYSCPLLRYQDLTSGKVPTTPTTAAIIAGLQVQETLKLLHQMNVPSGKGIIFNGFTYESYLVEYPEKKNCLSHERYQPIIEINHDSSITFGQLLTIAEGYLGKGSFLELDRDIIWRLECKECNYQKLLLRVLGKVTFEEGSCPECNKPCHLEMRHIITRDDDLLLDKTLAQVGIPDLHIIAVRRDEEVCYLELKGR</sequence>
<evidence type="ECO:0000313" key="3">
    <source>
        <dbReference type="Proteomes" id="UP000183085"/>
    </source>
</evidence>
<proteinExistence type="predicted"/>
<dbReference type="InterPro" id="IPR035985">
    <property type="entry name" value="Ubiquitin-activating_enz"/>
</dbReference>
<dbReference type="Pfam" id="PF00899">
    <property type="entry name" value="ThiF"/>
    <property type="match status" value="1"/>
</dbReference>
<dbReference type="PANTHER" id="PTHR10953">
    <property type="entry name" value="UBIQUITIN-ACTIVATING ENZYME E1"/>
    <property type="match status" value="1"/>
</dbReference>
<dbReference type="InterPro" id="IPR000594">
    <property type="entry name" value="ThiF_NAD_FAD-bd"/>
</dbReference>
<evidence type="ECO:0000259" key="1">
    <source>
        <dbReference type="Pfam" id="PF00899"/>
    </source>
</evidence>
<evidence type="ECO:0000313" key="2">
    <source>
        <dbReference type="EMBL" id="OIP41569.1"/>
    </source>
</evidence>
<dbReference type="STRING" id="1817895.AUJ95_03105"/>
<comment type="caution">
    <text evidence="2">The sequence shown here is derived from an EMBL/GenBank/DDBJ whole genome shotgun (WGS) entry which is preliminary data.</text>
</comment>
<dbReference type="Gene3D" id="3.40.50.720">
    <property type="entry name" value="NAD(P)-binding Rossmann-like Domain"/>
    <property type="match status" value="1"/>
</dbReference>
<dbReference type="GO" id="GO:0008641">
    <property type="term" value="F:ubiquitin-like modifier activating enzyme activity"/>
    <property type="evidence" value="ECO:0007669"/>
    <property type="project" value="InterPro"/>
</dbReference>
<dbReference type="GO" id="GO:0005737">
    <property type="term" value="C:cytoplasm"/>
    <property type="evidence" value="ECO:0007669"/>
    <property type="project" value="TreeGrafter"/>
</dbReference>
<organism evidence="2 3">
    <name type="scientific">Candidatus Desantisbacteria bacterium CG2_30_40_21</name>
    <dbReference type="NCBI Taxonomy" id="1817895"/>
    <lineage>
        <taxon>Bacteria</taxon>
        <taxon>Candidatus Desantisiibacteriota</taxon>
    </lineage>
</organism>
<dbReference type="Proteomes" id="UP000183085">
    <property type="component" value="Unassembled WGS sequence"/>
</dbReference>
<reference evidence="2 3" key="1">
    <citation type="journal article" date="2016" name="Environ. Microbiol.">
        <title>Genomic resolution of a cold subsurface aquifer community provides metabolic insights for novel microbes adapted to high CO concentrations.</title>
        <authorList>
            <person name="Probst A.J."/>
            <person name="Castelle C.J."/>
            <person name="Singh A."/>
            <person name="Brown C.T."/>
            <person name="Anantharaman K."/>
            <person name="Sharon I."/>
            <person name="Hug L.A."/>
            <person name="Burstein D."/>
            <person name="Emerson J.B."/>
            <person name="Thomas B.C."/>
            <person name="Banfield J.F."/>
        </authorList>
    </citation>
    <scope>NUCLEOTIDE SEQUENCE [LARGE SCALE GENOMIC DNA]</scope>
    <source>
        <strain evidence="2">CG2_30_40_21</strain>
    </source>
</reference>
<protein>
    <recommendedName>
        <fullName evidence="1">THIF-type NAD/FAD binding fold domain-containing protein</fullName>
    </recommendedName>
</protein>
<dbReference type="GO" id="GO:0032446">
    <property type="term" value="P:protein modification by small protein conjugation"/>
    <property type="evidence" value="ECO:0007669"/>
    <property type="project" value="TreeGrafter"/>
</dbReference>
<feature type="domain" description="THIF-type NAD/FAD binding fold" evidence="1">
    <location>
        <begin position="17"/>
        <end position="248"/>
    </location>
</feature>
<name>A0A1J5DZN5_9BACT</name>